<evidence type="ECO:0000313" key="2">
    <source>
        <dbReference type="Proteomes" id="UP000000600"/>
    </source>
</evidence>
<protein>
    <submittedName>
        <fullName evidence="1">Uncharacterized protein</fullName>
    </submittedName>
</protein>
<dbReference type="OrthoDB" id="285389at2759"/>
<sequence>MSISLSDVKLFIVKNKEPIIINISQGLESIFHLETLAEQSPININLPLVDTRNPLKVRVNNKFAQFNPSELESFQYYKLLLQNGQLVEGKISSNDDYALAFKIRQIPNPMTNNSSMLSNSQSVKNKLYSIERGTSEYQSASSLRHSIPEVSFSQAQRFTKEYLNTTEYNYNVPGTIGSGRKASFGYGSKQIAHAYVQRNAEQNPPPNAYFLGNPILFRKENKTNLPQDERWKNQNLVTLPGPASYETSNSIGTDKPAATIGIRFKPVITFKDSVPGPNSYEVNNRLIEQSRFNKISFGYGQKIDFTKNNQTPGPGAYDQKSVFKRNTNQIIKNLTQLRHNDS</sequence>
<organism evidence="1 2">
    <name type="scientific">Paramecium tetraurelia</name>
    <dbReference type="NCBI Taxonomy" id="5888"/>
    <lineage>
        <taxon>Eukaryota</taxon>
        <taxon>Sar</taxon>
        <taxon>Alveolata</taxon>
        <taxon>Ciliophora</taxon>
        <taxon>Intramacronucleata</taxon>
        <taxon>Oligohymenophorea</taxon>
        <taxon>Peniculida</taxon>
        <taxon>Parameciidae</taxon>
        <taxon>Paramecium</taxon>
    </lineage>
</organism>
<dbReference type="Proteomes" id="UP000000600">
    <property type="component" value="Unassembled WGS sequence"/>
</dbReference>
<accession>A0BLZ6</accession>
<dbReference type="AlphaFoldDB" id="A0BLZ6"/>
<dbReference type="HOGENOM" id="CLU_786342_0_0_1"/>
<dbReference type="GeneID" id="5012745"/>
<dbReference type="InterPro" id="IPR010736">
    <property type="entry name" value="SHIPPO-rpt"/>
</dbReference>
<dbReference type="OMA" id="LPQDERW"/>
<dbReference type="KEGG" id="ptm:GSPATT00030197001"/>
<proteinExistence type="predicted"/>
<name>A0BLZ6_PARTE</name>
<reference evidence="1 2" key="1">
    <citation type="journal article" date="2006" name="Nature">
        <title>Global trends of whole-genome duplications revealed by the ciliate Paramecium tetraurelia.</title>
        <authorList>
            <consortium name="Genoscope"/>
            <person name="Aury J.-M."/>
            <person name="Jaillon O."/>
            <person name="Duret L."/>
            <person name="Noel B."/>
            <person name="Jubin C."/>
            <person name="Porcel B.M."/>
            <person name="Segurens B."/>
            <person name="Daubin V."/>
            <person name="Anthouard V."/>
            <person name="Aiach N."/>
            <person name="Arnaiz O."/>
            <person name="Billaut A."/>
            <person name="Beisson J."/>
            <person name="Blanc I."/>
            <person name="Bouhouche K."/>
            <person name="Camara F."/>
            <person name="Duharcourt S."/>
            <person name="Guigo R."/>
            <person name="Gogendeau D."/>
            <person name="Katinka M."/>
            <person name="Keller A.-M."/>
            <person name="Kissmehl R."/>
            <person name="Klotz C."/>
            <person name="Koll F."/>
            <person name="Le Moue A."/>
            <person name="Lepere C."/>
            <person name="Malinsky S."/>
            <person name="Nowacki M."/>
            <person name="Nowak J.K."/>
            <person name="Plattner H."/>
            <person name="Poulain J."/>
            <person name="Ruiz F."/>
            <person name="Serrano V."/>
            <person name="Zagulski M."/>
            <person name="Dessen P."/>
            <person name="Betermier M."/>
            <person name="Weissenbach J."/>
            <person name="Scarpelli C."/>
            <person name="Schachter V."/>
            <person name="Sperling L."/>
            <person name="Meyer E."/>
            <person name="Cohen J."/>
            <person name="Wincker P."/>
        </authorList>
    </citation>
    <scope>NUCLEOTIDE SEQUENCE [LARGE SCALE GENOMIC DNA]</scope>
    <source>
        <strain evidence="1 2">Stock d4-2</strain>
    </source>
</reference>
<dbReference type="Pfam" id="PF07004">
    <property type="entry name" value="SHIPPO-rpt"/>
    <property type="match status" value="2"/>
</dbReference>
<dbReference type="EMBL" id="CT868003">
    <property type="protein sequence ID" value="CAK59563.1"/>
    <property type="molecule type" value="Genomic_DNA"/>
</dbReference>
<keyword evidence="2" id="KW-1185">Reference proteome</keyword>
<evidence type="ECO:0000313" key="1">
    <source>
        <dbReference type="EMBL" id="CAK59563.1"/>
    </source>
</evidence>
<gene>
    <name evidence="1" type="ORF">GSPATT00030197001</name>
</gene>
<dbReference type="InParanoid" id="A0BLZ6"/>
<dbReference type="RefSeq" id="XP_001426961.1">
    <property type="nucleotide sequence ID" value="XM_001426924.1"/>
</dbReference>